<keyword evidence="2" id="KW-1185">Reference proteome</keyword>
<reference evidence="1 2" key="1">
    <citation type="submission" date="2021-03" db="EMBL/GenBank/DDBJ databases">
        <authorList>
            <person name="Kanchanasin P."/>
            <person name="Saeng-In P."/>
            <person name="Phongsopitanun W."/>
            <person name="Yuki M."/>
            <person name="Kudo T."/>
            <person name="Ohkuma M."/>
            <person name="Tanasupawat S."/>
        </authorList>
    </citation>
    <scope>NUCLEOTIDE SEQUENCE [LARGE SCALE GENOMIC DNA]</scope>
    <source>
        <strain evidence="1 2">L46</strain>
    </source>
</reference>
<name>A0ABS3RG77_9ACTN</name>
<gene>
    <name evidence="1" type="ORF">J4557_47405</name>
</gene>
<evidence type="ECO:0000313" key="1">
    <source>
        <dbReference type="EMBL" id="MBO2445156.1"/>
    </source>
</evidence>
<proteinExistence type="predicted"/>
<evidence type="ECO:0000313" key="2">
    <source>
        <dbReference type="Proteomes" id="UP000666915"/>
    </source>
</evidence>
<dbReference type="EMBL" id="JAGEOK010000063">
    <property type="protein sequence ID" value="MBO2445156.1"/>
    <property type="molecule type" value="Genomic_DNA"/>
</dbReference>
<protein>
    <submittedName>
        <fullName evidence="1">Uncharacterized protein</fullName>
    </submittedName>
</protein>
<accession>A0ABS3RG77</accession>
<dbReference type="RefSeq" id="WP_208274258.1">
    <property type="nucleotide sequence ID" value="NZ_BAAAGM010000076.1"/>
</dbReference>
<sequence length="57" mass="6134">MLFFCAALALSLGPHVRSRSDPKASAPGRVTVVVVAAQAGEPKKLFNRHHAKVRALR</sequence>
<comment type="caution">
    <text evidence="1">The sequence shown here is derived from an EMBL/GenBank/DDBJ whole genome shotgun (WGS) entry which is preliminary data.</text>
</comment>
<organism evidence="1 2">
    <name type="scientific">Actinomadura nitritigenes</name>
    <dbReference type="NCBI Taxonomy" id="134602"/>
    <lineage>
        <taxon>Bacteria</taxon>
        <taxon>Bacillati</taxon>
        <taxon>Actinomycetota</taxon>
        <taxon>Actinomycetes</taxon>
        <taxon>Streptosporangiales</taxon>
        <taxon>Thermomonosporaceae</taxon>
        <taxon>Actinomadura</taxon>
    </lineage>
</organism>
<dbReference type="Proteomes" id="UP000666915">
    <property type="component" value="Unassembled WGS sequence"/>
</dbReference>